<dbReference type="OrthoDB" id="4427276at2"/>
<feature type="compositionally biased region" description="Basic and acidic residues" evidence="4">
    <location>
        <begin position="171"/>
        <end position="183"/>
    </location>
</feature>
<evidence type="ECO:0000256" key="3">
    <source>
        <dbReference type="RuleBase" id="RU000524"/>
    </source>
</evidence>
<dbReference type="InterPro" id="IPR012340">
    <property type="entry name" value="NA-bd_OB-fold"/>
</dbReference>
<protein>
    <recommendedName>
        <fullName evidence="3">Single-stranded DNA-binding protein</fullName>
    </recommendedName>
</protein>
<proteinExistence type="predicted"/>
<keyword evidence="6" id="KW-1185">Reference proteome</keyword>
<accession>A0A5J5KWB9</accession>
<dbReference type="CDD" id="cd04496">
    <property type="entry name" value="SSB_OBF"/>
    <property type="match status" value="1"/>
</dbReference>
<dbReference type="GO" id="GO:0006260">
    <property type="term" value="P:DNA replication"/>
    <property type="evidence" value="ECO:0007669"/>
    <property type="project" value="InterPro"/>
</dbReference>
<dbReference type="SUPFAM" id="SSF50249">
    <property type="entry name" value="Nucleic acid-binding proteins"/>
    <property type="match status" value="1"/>
</dbReference>
<dbReference type="AlphaFoldDB" id="A0A5J5KWB9"/>
<reference evidence="5 6" key="1">
    <citation type="submission" date="2019-05" db="EMBL/GenBank/DDBJ databases">
        <title>Kocuria coralli sp. nov., a novel actinobacterium isolated from coral reef seawater.</title>
        <authorList>
            <person name="Li J."/>
        </authorList>
    </citation>
    <scope>NUCLEOTIDE SEQUENCE [LARGE SCALE GENOMIC DNA]</scope>
    <source>
        <strain evidence="5 6">SCSIO 13007</strain>
    </source>
</reference>
<dbReference type="PROSITE" id="PS50935">
    <property type="entry name" value="SSB"/>
    <property type="match status" value="1"/>
</dbReference>
<comment type="caution">
    <text evidence="5">The sequence shown here is derived from an EMBL/GenBank/DDBJ whole genome shotgun (WGS) entry which is preliminary data.</text>
</comment>
<dbReference type="Pfam" id="PF00436">
    <property type="entry name" value="SSB"/>
    <property type="match status" value="1"/>
</dbReference>
<sequence length="252" mass="26697">MPNPAPSAQRRDPSTDQSGKSPPGIDPGQGDTRPAARVRPVRSGVPMTDTITVRGFVATKPLLRQTAANTHVTDFRLASTSRRFDAERGEWVDAGGTNWYTVNCFRYMADNVAASLNVGDPVLVQGRLKIREWTSDAGHKRQNVEIEASALGPDLAMGSASYTRVGAHRSAGNDRDPAGEPDQRTPPYDPDTGEVLDDAAEAMTGSQQPSPLTGGDGHPGGEPADLDEESELEVSAPDLDSVLNPGRDTAGV</sequence>
<feature type="compositionally biased region" description="Acidic residues" evidence="4">
    <location>
        <begin position="191"/>
        <end position="200"/>
    </location>
</feature>
<organism evidence="5 6">
    <name type="scientific">Kocuria coralli</name>
    <dbReference type="NCBI Taxonomy" id="1461025"/>
    <lineage>
        <taxon>Bacteria</taxon>
        <taxon>Bacillati</taxon>
        <taxon>Actinomycetota</taxon>
        <taxon>Actinomycetes</taxon>
        <taxon>Micrococcales</taxon>
        <taxon>Micrococcaceae</taxon>
        <taxon>Kocuria</taxon>
    </lineage>
</organism>
<keyword evidence="1 2" id="KW-0238">DNA-binding</keyword>
<dbReference type="EMBL" id="SZWF01000010">
    <property type="protein sequence ID" value="KAA9394047.1"/>
    <property type="molecule type" value="Genomic_DNA"/>
</dbReference>
<evidence type="ECO:0000313" key="5">
    <source>
        <dbReference type="EMBL" id="KAA9394047.1"/>
    </source>
</evidence>
<feature type="region of interest" description="Disordered" evidence="4">
    <location>
        <begin position="1"/>
        <end position="43"/>
    </location>
</feature>
<gene>
    <name evidence="5" type="ORF">FCK90_09050</name>
</gene>
<evidence type="ECO:0000256" key="4">
    <source>
        <dbReference type="SAM" id="MobiDB-lite"/>
    </source>
</evidence>
<dbReference type="InterPro" id="IPR000424">
    <property type="entry name" value="Primosome_PriB/ssb"/>
</dbReference>
<evidence type="ECO:0000256" key="1">
    <source>
        <dbReference type="ARBA" id="ARBA00023125"/>
    </source>
</evidence>
<evidence type="ECO:0000256" key="2">
    <source>
        <dbReference type="PROSITE-ProRule" id="PRU00252"/>
    </source>
</evidence>
<dbReference type="GO" id="GO:0003697">
    <property type="term" value="F:single-stranded DNA binding"/>
    <property type="evidence" value="ECO:0007669"/>
    <property type="project" value="InterPro"/>
</dbReference>
<dbReference type="Gene3D" id="2.40.50.140">
    <property type="entry name" value="Nucleic acid-binding proteins"/>
    <property type="match status" value="1"/>
</dbReference>
<name>A0A5J5KWB9_9MICC</name>
<dbReference type="NCBIfam" id="TIGR00621">
    <property type="entry name" value="ssb"/>
    <property type="match status" value="1"/>
</dbReference>
<dbReference type="InterPro" id="IPR011344">
    <property type="entry name" value="ssDNA-bd"/>
</dbReference>
<feature type="region of interest" description="Disordered" evidence="4">
    <location>
        <begin position="163"/>
        <end position="252"/>
    </location>
</feature>
<evidence type="ECO:0000313" key="6">
    <source>
        <dbReference type="Proteomes" id="UP000325957"/>
    </source>
</evidence>
<dbReference type="Proteomes" id="UP000325957">
    <property type="component" value="Unassembled WGS sequence"/>
</dbReference>